<dbReference type="GO" id="GO:0030833">
    <property type="term" value="P:regulation of actin filament polymerization"/>
    <property type="evidence" value="ECO:0007669"/>
    <property type="project" value="TreeGrafter"/>
</dbReference>
<organism evidence="11">
    <name type="scientific">Caligus rogercresseyi</name>
    <name type="common">Sea louse</name>
    <dbReference type="NCBI Taxonomy" id="217165"/>
    <lineage>
        <taxon>Eukaryota</taxon>
        <taxon>Metazoa</taxon>
        <taxon>Ecdysozoa</taxon>
        <taxon>Arthropoda</taxon>
        <taxon>Crustacea</taxon>
        <taxon>Multicrustacea</taxon>
        <taxon>Hexanauplia</taxon>
        <taxon>Copepoda</taxon>
        <taxon>Siphonostomatoida</taxon>
        <taxon>Caligidae</taxon>
        <taxon>Caligus</taxon>
    </lineage>
</organism>
<dbReference type="EMBL" id="BT075897">
    <property type="protein sequence ID" value="ACO10321.1"/>
    <property type="molecule type" value="mRNA"/>
</dbReference>
<evidence type="ECO:0000256" key="1">
    <source>
        <dbReference type="ARBA" id="ARBA00004245"/>
    </source>
</evidence>
<comment type="function">
    <text evidence="6">Binds to F-actin in a calcium-independent manner. Has no direct effect on actin depolymerization. Acts as a chaperone for ALOX5 (5LO), influencing both its stability and activity in leukotrienes synthesis.</text>
</comment>
<keyword evidence="4" id="KW-0206">Cytoskeleton</keyword>
<feature type="domain" description="ADF-H" evidence="10">
    <location>
        <begin position="48"/>
        <end position="176"/>
    </location>
</feature>
<dbReference type="CDD" id="cd11282">
    <property type="entry name" value="ADF_coactosin_like"/>
    <property type="match status" value="1"/>
</dbReference>
<dbReference type="InterPro" id="IPR029006">
    <property type="entry name" value="ADF-H/Gelsolin-like_dom_sf"/>
</dbReference>
<proteinExistence type="evidence at transcript level"/>
<feature type="compositionally biased region" description="Basic and acidic residues" evidence="9">
    <location>
        <begin position="25"/>
        <end position="41"/>
    </location>
</feature>
<feature type="compositionally biased region" description="Polar residues" evidence="9">
    <location>
        <begin position="1"/>
        <end position="22"/>
    </location>
</feature>
<dbReference type="Gene3D" id="3.40.20.10">
    <property type="entry name" value="Severin"/>
    <property type="match status" value="1"/>
</dbReference>
<accession>C1BMR8</accession>
<comment type="subcellular location">
    <subcellularLocation>
        <location evidence="1">Cytoplasm</location>
        <location evidence="1">Cytoskeleton</location>
    </subcellularLocation>
</comment>
<dbReference type="AlphaFoldDB" id="C1BMR8"/>
<sequence>MSSEAEVVKTTTPPANGYVSSSDEQEVKPEGFRKDGEPEYKPRKHNMATSVEKDDIRRAYEDVRSDTSDTEWAVFKFEGNKLGVTATGNDFNEFKSCFGNEDRGFGYIRIMTGDEMSKRSKFVLVTWVGPQVSVMKKAKMSTDKALMKDVIQNLSVELQLESHFEFNHDHFKHEVDRASGARYGTGVRDL</sequence>
<evidence type="ECO:0000259" key="10">
    <source>
        <dbReference type="PROSITE" id="PS51263"/>
    </source>
</evidence>
<protein>
    <recommendedName>
        <fullName evidence="8">Coactosin-like protein</fullName>
    </recommendedName>
</protein>
<evidence type="ECO:0000256" key="2">
    <source>
        <dbReference type="ARBA" id="ARBA00022490"/>
    </source>
</evidence>
<dbReference type="SUPFAM" id="SSF55753">
    <property type="entry name" value="Actin depolymerizing proteins"/>
    <property type="match status" value="1"/>
</dbReference>
<reference evidence="11" key="1">
    <citation type="submission" date="2009-03" db="EMBL/GenBank/DDBJ databases">
        <title>Caligus rogercresseyi ESTs and full-length cDNAs.</title>
        <authorList>
            <person name="Yasuike M."/>
            <person name="von Schalburg K."/>
            <person name="Cooper G."/>
            <person name="Leong J."/>
            <person name="Jones S.R.M."/>
            <person name="Koop B.F."/>
        </authorList>
    </citation>
    <scope>NUCLEOTIDE SEQUENCE</scope>
    <source>
        <tissue evidence="11">Whole body</tissue>
    </source>
</reference>
<keyword evidence="2" id="KW-0963">Cytoplasm</keyword>
<evidence type="ECO:0000256" key="3">
    <source>
        <dbReference type="ARBA" id="ARBA00023203"/>
    </source>
</evidence>
<dbReference type="GO" id="GO:0030864">
    <property type="term" value="C:cortical actin cytoskeleton"/>
    <property type="evidence" value="ECO:0007669"/>
    <property type="project" value="TreeGrafter"/>
</dbReference>
<evidence type="ECO:0000256" key="9">
    <source>
        <dbReference type="SAM" id="MobiDB-lite"/>
    </source>
</evidence>
<evidence type="ECO:0000256" key="4">
    <source>
        <dbReference type="ARBA" id="ARBA00023212"/>
    </source>
</evidence>
<dbReference type="GO" id="GO:0051015">
    <property type="term" value="F:actin filament binding"/>
    <property type="evidence" value="ECO:0007669"/>
    <property type="project" value="TreeGrafter"/>
</dbReference>
<evidence type="ECO:0000313" key="11">
    <source>
        <dbReference type="EMBL" id="ACO10321.1"/>
    </source>
</evidence>
<dbReference type="PROSITE" id="PS51263">
    <property type="entry name" value="ADF_H"/>
    <property type="match status" value="1"/>
</dbReference>
<dbReference type="FunFam" id="3.40.20.10:FF:000018">
    <property type="entry name" value="Coactosin-like 1"/>
    <property type="match status" value="1"/>
</dbReference>
<dbReference type="PANTHER" id="PTHR10829">
    <property type="entry name" value="CORTACTIN AND DREBRIN"/>
    <property type="match status" value="1"/>
</dbReference>
<evidence type="ECO:0000256" key="6">
    <source>
        <dbReference type="ARBA" id="ARBA00058385"/>
    </source>
</evidence>
<evidence type="ECO:0000256" key="5">
    <source>
        <dbReference type="ARBA" id="ARBA00038052"/>
    </source>
</evidence>
<gene>
    <name evidence="11" type="primary">COTL1</name>
</gene>
<dbReference type="SMART" id="SM00102">
    <property type="entry name" value="ADF"/>
    <property type="match status" value="1"/>
</dbReference>
<evidence type="ECO:0000256" key="8">
    <source>
        <dbReference type="ARBA" id="ARBA00068121"/>
    </source>
</evidence>
<evidence type="ECO:0000256" key="7">
    <source>
        <dbReference type="ARBA" id="ARBA00062335"/>
    </source>
</evidence>
<dbReference type="InterPro" id="IPR002108">
    <property type="entry name" value="ADF-H"/>
</dbReference>
<feature type="region of interest" description="Disordered" evidence="9">
    <location>
        <begin position="1"/>
        <end position="49"/>
    </location>
</feature>
<dbReference type="GO" id="GO:0030427">
    <property type="term" value="C:site of polarized growth"/>
    <property type="evidence" value="ECO:0007669"/>
    <property type="project" value="TreeGrafter"/>
</dbReference>
<comment type="subunit">
    <text evidence="7">Interacts with 5-lipoxygenase (ALOX5/5LO) in a calcium-independent manner. Binds to F-actin with a stoichiometry of 1:2.</text>
</comment>
<dbReference type="PANTHER" id="PTHR10829:SF29">
    <property type="entry name" value="COACTOSIN-LIKE PROTEIN"/>
    <property type="match status" value="1"/>
</dbReference>
<name>C1BMR8_CALRO</name>
<dbReference type="Pfam" id="PF00241">
    <property type="entry name" value="Cofilin_ADF"/>
    <property type="match status" value="1"/>
</dbReference>
<dbReference type="GO" id="GO:0005884">
    <property type="term" value="C:actin filament"/>
    <property type="evidence" value="ECO:0007669"/>
    <property type="project" value="TreeGrafter"/>
</dbReference>
<comment type="similarity">
    <text evidence="5">Belongs to the actin-binding proteins ADF family. Coactosin subfamily.</text>
</comment>
<keyword evidence="3" id="KW-0009">Actin-binding</keyword>